<dbReference type="InterPro" id="IPR001173">
    <property type="entry name" value="Glyco_trans_2-like"/>
</dbReference>
<sequence length="975" mass="112729">MSWVKKVCVIVKCRRSVKDIKMTLKSLFAQFDQNFQVICLVDQKYKTAKRFLQKAAAKTNRIEILSITTSLNIGKRLTEVCGKAKGEYCLFVNSGDTVTQNWIGGLVDQALRTDSDLVFGDLRQFRKGKSASYYNLDPVRVQDIDCDGNALLDEFMKLHGLCSSYHSFWNKLIRLDLWELCRKDFDFESEYAWKKCAASDLAFSVSLFCNAKHAANLHGQYYYENVRQGKKDHDFGQTFGIVREILNRHRLLDRYSEDVSLMLGNCVSAEESDSAVGWFRSIQTQEKSGDDAYKNLLRKIYSGQYKIISFNIFDTLVVRPFVPPSDIFTLLNVPFQRMFELNSFADFSEQRRSAEEFCRISYGKTKFVNLNDIYDALARNYGYDREKLQTIQALELENEISFGYPRKFLVELFELAKKTGKKIVLASESYLPRECIEKILRRCGISGYDRLFLSHELDPDAFPDKFAAILDFYKSSGIRANQILHIGDDACFDIELSEKAGISSFHCPSTIELFQGRNPSVYTGNSFAKIYKTADRYTDMEQVYRGCTGLRCVNAVIANKLFDNPFQSFHEHSDLNGDPRLIGYYLLGTHIFAVARWLIGKVRNKGIRKVHFAARDGYLIQKAYDILAQDADGVPESNYIRVSRKAFAIADIKNVSDMQSLAEKTNIGKQSPDSIFAMFQPVLTDNSRKKYENFRCSNKNFCQTAFGNRETFARYIVKFYDEYLSDADFDSYHTLLSQYFQNIIAEQDVIFDIGYSGRIESALQQLLGFQIKSYYIHTNNDSVYRRQAFTPFENETFYHYKPNVTGVIREHFLSEMCPSTVGYMEKSGGLQLIDEEYHIDEITWFATKTMQESALEFVSDLKNIFGTSVLELYCRNEDLSKPFEYYLHYSRDFDRRMFAKLECEDDLGEGHSLGGLKIWNDTLEKIYQSGGHEIDNGNGVPKEIRNTPRWKRALYFFIFEPKVFWEKLKNNIGKK</sequence>
<evidence type="ECO:0000259" key="1">
    <source>
        <dbReference type="Pfam" id="PF00535"/>
    </source>
</evidence>
<accession>A0A4Q2KCI2</accession>
<dbReference type="CDD" id="cd00761">
    <property type="entry name" value="Glyco_tranf_GTA_type"/>
    <property type="match status" value="1"/>
</dbReference>
<dbReference type="EMBL" id="SDOZ01000002">
    <property type="protein sequence ID" value="RXZ61093.1"/>
    <property type="molecule type" value="Genomic_DNA"/>
</dbReference>
<gene>
    <name evidence="2" type="ORF">ESZ91_01550</name>
</gene>
<proteinExistence type="predicted"/>
<dbReference type="AlphaFoldDB" id="A0A4Q2KCI2"/>
<dbReference type="Gene3D" id="3.40.50.1000">
    <property type="entry name" value="HAD superfamily/HAD-like"/>
    <property type="match status" value="1"/>
</dbReference>
<dbReference type="Proteomes" id="UP000291269">
    <property type="component" value="Unassembled WGS sequence"/>
</dbReference>
<dbReference type="Pfam" id="PF00535">
    <property type="entry name" value="Glycos_transf_2"/>
    <property type="match status" value="1"/>
</dbReference>
<dbReference type="InterPro" id="IPR036412">
    <property type="entry name" value="HAD-like_sf"/>
</dbReference>
<dbReference type="InterPro" id="IPR023214">
    <property type="entry name" value="HAD_sf"/>
</dbReference>
<keyword evidence="3" id="KW-1185">Reference proteome</keyword>
<dbReference type="OrthoDB" id="9816564at2"/>
<dbReference type="CDD" id="cd01427">
    <property type="entry name" value="HAD_like"/>
    <property type="match status" value="1"/>
</dbReference>
<comment type="caution">
    <text evidence="2">The sequence shown here is derived from an EMBL/GenBank/DDBJ whole genome shotgun (WGS) entry which is preliminary data.</text>
</comment>
<keyword evidence="2" id="KW-0808">Transferase</keyword>
<dbReference type="GO" id="GO:0016740">
    <property type="term" value="F:transferase activity"/>
    <property type="evidence" value="ECO:0007669"/>
    <property type="project" value="UniProtKB-KW"/>
</dbReference>
<reference evidence="2 3" key="1">
    <citation type="journal article" date="2019" name="Gut">
        <title>Antibiotics-induced monodominance of a novel gut bacterial order.</title>
        <authorList>
            <person name="Hildebrand F."/>
            <person name="Moitinho-Silva L."/>
            <person name="Blasche S."/>
            <person name="Jahn M.T."/>
            <person name="Gossmann T.I."/>
            <person name="Heuerta-Cepas J."/>
            <person name="Hercog R."/>
            <person name="Luetge M."/>
            <person name="Bahram M."/>
            <person name="Pryszlak A."/>
            <person name="Alves R.J."/>
            <person name="Waszak S.M."/>
            <person name="Zhu A."/>
            <person name="Ye L."/>
            <person name="Costea P.I."/>
            <person name="Aalvink S."/>
            <person name="Belzer C."/>
            <person name="Forslund S.K."/>
            <person name="Sunagawa S."/>
            <person name="Hentschel U."/>
            <person name="Merten C."/>
            <person name="Patil K.R."/>
            <person name="Benes V."/>
            <person name="Bork P."/>
        </authorList>
    </citation>
    <scope>NUCLEOTIDE SEQUENCE [LARGE SCALE GENOMIC DNA]</scope>
    <source>
        <strain evidence="2 3">HDS1380</strain>
    </source>
</reference>
<evidence type="ECO:0000313" key="2">
    <source>
        <dbReference type="EMBL" id="RXZ61093.1"/>
    </source>
</evidence>
<dbReference type="SUPFAM" id="SSF56784">
    <property type="entry name" value="HAD-like"/>
    <property type="match status" value="1"/>
</dbReference>
<protein>
    <submittedName>
        <fullName evidence="2">Glycosyltransferase</fullName>
    </submittedName>
</protein>
<dbReference type="RefSeq" id="WP_129223428.1">
    <property type="nucleotide sequence ID" value="NZ_SDOZ01000002.1"/>
</dbReference>
<organism evidence="2 3">
    <name type="scientific">Candidatus Borkfalkia ceftriaxoniphila</name>
    <dbReference type="NCBI Taxonomy" id="2508949"/>
    <lineage>
        <taxon>Bacteria</taxon>
        <taxon>Bacillati</taxon>
        <taxon>Bacillota</taxon>
        <taxon>Clostridia</taxon>
        <taxon>Christensenellales</taxon>
        <taxon>Christensenellaceae</taxon>
        <taxon>Candidatus Borkfalkia</taxon>
    </lineage>
</organism>
<feature type="domain" description="Glycosyltransferase 2-like" evidence="1">
    <location>
        <begin position="8"/>
        <end position="130"/>
    </location>
</feature>
<evidence type="ECO:0000313" key="3">
    <source>
        <dbReference type="Proteomes" id="UP000291269"/>
    </source>
</evidence>
<dbReference type="SUPFAM" id="SSF53448">
    <property type="entry name" value="Nucleotide-diphospho-sugar transferases"/>
    <property type="match status" value="1"/>
</dbReference>
<dbReference type="Gene3D" id="3.90.550.10">
    <property type="entry name" value="Spore Coat Polysaccharide Biosynthesis Protein SpsA, Chain A"/>
    <property type="match status" value="1"/>
</dbReference>
<dbReference type="InterPro" id="IPR029044">
    <property type="entry name" value="Nucleotide-diphossugar_trans"/>
</dbReference>
<name>A0A4Q2KCI2_9FIRM</name>